<keyword evidence="4" id="KW-1185">Reference proteome</keyword>
<dbReference type="AlphaFoldDB" id="A0A1G4J8I9"/>
<dbReference type="GO" id="GO:0045290">
    <property type="term" value="F:D-arabinose 1-dehydrogenase [NAD(P)+] activity"/>
    <property type="evidence" value="ECO:0007669"/>
    <property type="project" value="InterPro"/>
</dbReference>
<proteinExistence type="predicted"/>
<dbReference type="PANTHER" id="PTHR42686">
    <property type="entry name" value="GH17980P-RELATED"/>
    <property type="match status" value="1"/>
</dbReference>
<protein>
    <submittedName>
        <fullName evidence="3">LAMI_0D00914g1_1</fullName>
    </submittedName>
</protein>
<dbReference type="STRING" id="1230905.A0A1G4J8I9"/>
<keyword evidence="1" id="KW-0560">Oxidoreductase</keyword>
<dbReference type="InterPro" id="IPR044480">
    <property type="entry name" value="Ara2-like"/>
</dbReference>
<dbReference type="Gene3D" id="3.20.20.100">
    <property type="entry name" value="NADP-dependent oxidoreductase domain"/>
    <property type="match status" value="1"/>
</dbReference>
<organism evidence="3 4">
    <name type="scientific">Lachancea mirantina</name>
    <dbReference type="NCBI Taxonomy" id="1230905"/>
    <lineage>
        <taxon>Eukaryota</taxon>
        <taxon>Fungi</taxon>
        <taxon>Dikarya</taxon>
        <taxon>Ascomycota</taxon>
        <taxon>Saccharomycotina</taxon>
        <taxon>Saccharomycetes</taxon>
        <taxon>Saccharomycetales</taxon>
        <taxon>Saccharomycetaceae</taxon>
        <taxon>Lachancea</taxon>
    </lineage>
</organism>
<evidence type="ECO:0000313" key="4">
    <source>
        <dbReference type="Proteomes" id="UP000191024"/>
    </source>
</evidence>
<dbReference type="CDD" id="cd19164">
    <property type="entry name" value="AKR_ARA2"/>
    <property type="match status" value="1"/>
</dbReference>
<feature type="domain" description="NADP-dependent oxidoreductase" evidence="2">
    <location>
        <begin position="24"/>
        <end position="302"/>
    </location>
</feature>
<dbReference type="Pfam" id="PF00248">
    <property type="entry name" value="Aldo_ket_red"/>
    <property type="match status" value="1"/>
</dbReference>
<dbReference type="OrthoDB" id="5286008at2759"/>
<dbReference type="GO" id="GO:0005829">
    <property type="term" value="C:cytosol"/>
    <property type="evidence" value="ECO:0007669"/>
    <property type="project" value="TreeGrafter"/>
</dbReference>
<dbReference type="Proteomes" id="UP000191024">
    <property type="component" value="Chromosome D"/>
</dbReference>
<dbReference type="SUPFAM" id="SSF51430">
    <property type="entry name" value="NAD(P)-linked oxidoreductase"/>
    <property type="match status" value="1"/>
</dbReference>
<gene>
    <name evidence="3" type="ORF">LAMI_0D00914G</name>
</gene>
<dbReference type="EMBL" id="LT598463">
    <property type="protein sequence ID" value="SCU86211.1"/>
    <property type="molecule type" value="Genomic_DNA"/>
</dbReference>
<reference evidence="3 4" key="1">
    <citation type="submission" date="2016-03" db="EMBL/GenBank/DDBJ databases">
        <authorList>
            <person name="Devillers H."/>
        </authorList>
    </citation>
    <scope>NUCLEOTIDE SEQUENCE [LARGE SCALE GENOMIC DNA]</scope>
    <source>
        <strain evidence="3">CBS 11717</strain>
    </source>
</reference>
<dbReference type="PRINTS" id="PR00069">
    <property type="entry name" value="ALDKETRDTASE"/>
</dbReference>
<dbReference type="InterPro" id="IPR020471">
    <property type="entry name" value="AKR"/>
</dbReference>
<dbReference type="GO" id="GO:0070485">
    <property type="term" value="P:dehydro-D-arabinono-1,4-lactone biosynthetic process"/>
    <property type="evidence" value="ECO:0007669"/>
    <property type="project" value="TreeGrafter"/>
</dbReference>
<name>A0A1G4J8I9_9SACH</name>
<evidence type="ECO:0000313" key="3">
    <source>
        <dbReference type="EMBL" id="SCU86211.1"/>
    </source>
</evidence>
<dbReference type="InterPro" id="IPR036812">
    <property type="entry name" value="NAD(P)_OxRdtase_dom_sf"/>
</dbReference>
<evidence type="ECO:0000259" key="2">
    <source>
        <dbReference type="Pfam" id="PF00248"/>
    </source>
</evidence>
<evidence type="ECO:0000256" key="1">
    <source>
        <dbReference type="ARBA" id="ARBA00023002"/>
    </source>
</evidence>
<dbReference type="InterPro" id="IPR023210">
    <property type="entry name" value="NADP_OxRdtase_dom"/>
</dbReference>
<accession>A0A1G4J8I9</accession>
<dbReference type="PANTHER" id="PTHR42686:SF1">
    <property type="entry name" value="GH17980P-RELATED"/>
    <property type="match status" value="1"/>
</dbReference>
<sequence>MDSDRGFKGGTRVDHDDISKLPGLILGGATLNTQYNEDPEAVPLVQMLRLAFDRGFRAIDTSPYYGESEKLFGEALDVVRGDFPRDSYYICTKVGRISVAEFDYSRENVRFSVKRSCERLGTEYLDMVFLHDIEFIETPAVLEALEELRSLKDEGLIRNFGASGYPVDFLLEIAIKCSQSASIGPLDAVLSYANLNIQNTLLADYYVRFKRDAKVKVVENGSILSMSLLRSQETRAFHPCSQELRDLAQKAAQYAASEGEDLADLATRYAMSKWYGLGPTVLGVSTVYELEHALSNYDTVMDNDGQLSERDQMLVNYIQSQIFKTHLNETWESGIPHR</sequence>